<dbReference type="Proteomes" id="UP000735302">
    <property type="component" value="Unassembled WGS sequence"/>
</dbReference>
<keyword evidence="7" id="KW-1185">Reference proteome</keyword>
<evidence type="ECO:0000256" key="1">
    <source>
        <dbReference type="ARBA" id="ARBA00022737"/>
    </source>
</evidence>
<dbReference type="SMART" id="SM00408">
    <property type="entry name" value="IGc2"/>
    <property type="match status" value="2"/>
</dbReference>
<keyword evidence="4" id="KW-0812">Transmembrane</keyword>
<sequence length="501" mass="56164">MDSSITGSSPTPGLTRARKSEITNATLDQLVCRTHRRKNPSLDLWHHFVGNIYRSRGSRMTRQIFALQCLWLFVAVTLVYAQDDVRKPPEITKPAKAETQYKHASEAVSLDCLASGVPEPTYKWLRDDQPIKSDEYVSYNSQTGKLTFQSFSRRDEGEYMCVATNRFKGPDGRWQEAASFSPPITMLQVVVSSFKQVNMTTLTGTEYEYLRAPCANKGTIQVPVITHNWYKGVKASQVLMDNGRLFIDNNGDLHFSYLLEKDGEVDKYLCGVSNNKDNILLGNPTKIVVSPSSGSAIQPQFQYSNNGMTAKLFTDATLECFFSGYDPTPVRKIPQIKWFDDASNEITGSSNPSKYSISPDGRKLTIKNIQETDEKNFYCQGVNNAGQTPKQKVFLNIISAPIFFPEGRPKDITRPEHKDAVFNCHARSLQDETPPGKPEWFVNGVRAGSHLDPSKHQFSDDNTKLTISKLSKATDIQCVQCKVSNQYGTIWGDACLNVICK</sequence>
<name>A0AAV4D0I6_9GAST</name>
<evidence type="ECO:0000313" key="6">
    <source>
        <dbReference type="EMBL" id="GFO37486.1"/>
    </source>
</evidence>
<evidence type="ECO:0000259" key="5">
    <source>
        <dbReference type="PROSITE" id="PS50835"/>
    </source>
</evidence>
<keyword evidence="3" id="KW-0393">Immunoglobulin domain</keyword>
<dbReference type="AlphaFoldDB" id="A0AAV4D0I6"/>
<feature type="transmembrane region" description="Helical" evidence="4">
    <location>
        <begin position="64"/>
        <end position="81"/>
    </location>
</feature>
<feature type="domain" description="Ig-like" evidence="5">
    <location>
        <begin position="182"/>
        <end position="275"/>
    </location>
</feature>
<keyword evidence="4" id="KW-0472">Membrane</keyword>
<dbReference type="GO" id="GO:0016020">
    <property type="term" value="C:membrane"/>
    <property type="evidence" value="ECO:0007669"/>
    <property type="project" value="UniProtKB-SubCell"/>
</dbReference>
<evidence type="ECO:0000313" key="7">
    <source>
        <dbReference type="Proteomes" id="UP000735302"/>
    </source>
</evidence>
<dbReference type="InterPro" id="IPR013783">
    <property type="entry name" value="Ig-like_fold"/>
</dbReference>
<dbReference type="InterPro" id="IPR003598">
    <property type="entry name" value="Ig_sub2"/>
</dbReference>
<dbReference type="SMART" id="SM00409">
    <property type="entry name" value="IG"/>
    <property type="match status" value="3"/>
</dbReference>
<gene>
    <name evidence="6" type="ORF">PoB_006399100</name>
</gene>
<accession>A0AAV4D0I6</accession>
<dbReference type="PANTHER" id="PTHR44170:SF6">
    <property type="entry name" value="CONTACTIN"/>
    <property type="match status" value="1"/>
</dbReference>
<dbReference type="PROSITE" id="PS50835">
    <property type="entry name" value="IG_LIKE"/>
    <property type="match status" value="4"/>
</dbReference>
<keyword evidence="1" id="KW-0677">Repeat</keyword>
<dbReference type="InterPro" id="IPR013098">
    <property type="entry name" value="Ig_I-set"/>
</dbReference>
<dbReference type="InterPro" id="IPR003599">
    <property type="entry name" value="Ig_sub"/>
</dbReference>
<dbReference type="EMBL" id="BLXT01007237">
    <property type="protein sequence ID" value="GFO37486.1"/>
    <property type="molecule type" value="Genomic_DNA"/>
</dbReference>
<feature type="domain" description="Ig-like" evidence="5">
    <location>
        <begin position="284"/>
        <end position="394"/>
    </location>
</feature>
<dbReference type="SUPFAM" id="SSF48726">
    <property type="entry name" value="Immunoglobulin"/>
    <property type="match status" value="3"/>
</dbReference>
<reference evidence="6 7" key="1">
    <citation type="journal article" date="2021" name="Elife">
        <title>Chloroplast acquisition without the gene transfer in kleptoplastic sea slugs, Plakobranchus ocellatus.</title>
        <authorList>
            <person name="Maeda T."/>
            <person name="Takahashi S."/>
            <person name="Yoshida T."/>
            <person name="Shimamura S."/>
            <person name="Takaki Y."/>
            <person name="Nagai Y."/>
            <person name="Toyoda A."/>
            <person name="Suzuki Y."/>
            <person name="Arimoto A."/>
            <person name="Ishii H."/>
            <person name="Satoh N."/>
            <person name="Nishiyama T."/>
            <person name="Hasebe M."/>
            <person name="Maruyama T."/>
            <person name="Minagawa J."/>
            <person name="Obokata J."/>
            <person name="Shigenobu S."/>
        </authorList>
    </citation>
    <scope>NUCLEOTIDE SEQUENCE [LARGE SCALE GENOMIC DNA]</scope>
</reference>
<dbReference type="CDD" id="cd00096">
    <property type="entry name" value="Ig"/>
    <property type="match status" value="1"/>
</dbReference>
<feature type="domain" description="Ig-like" evidence="5">
    <location>
        <begin position="89"/>
        <end position="181"/>
    </location>
</feature>
<keyword evidence="2" id="KW-1015">Disulfide bond</keyword>
<dbReference type="Pfam" id="PF13927">
    <property type="entry name" value="Ig_3"/>
    <property type="match status" value="1"/>
</dbReference>
<dbReference type="GO" id="GO:0098609">
    <property type="term" value="P:cell-cell adhesion"/>
    <property type="evidence" value="ECO:0007669"/>
    <property type="project" value="TreeGrafter"/>
</dbReference>
<organism evidence="6 7">
    <name type="scientific">Plakobranchus ocellatus</name>
    <dbReference type="NCBI Taxonomy" id="259542"/>
    <lineage>
        <taxon>Eukaryota</taxon>
        <taxon>Metazoa</taxon>
        <taxon>Spiralia</taxon>
        <taxon>Lophotrochozoa</taxon>
        <taxon>Mollusca</taxon>
        <taxon>Gastropoda</taxon>
        <taxon>Heterobranchia</taxon>
        <taxon>Euthyneura</taxon>
        <taxon>Panpulmonata</taxon>
        <taxon>Sacoglossa</taxon>
        <taxon>Placobranchoidea</taxon>
        <taxon>Plakobranchidae</taxon>
        <taxon>Plakobranchus</taxon>
    </lineage>
</organism>
<evidence type="ECO:0000256" key="2">
    <source>
        <dbReference type="ARBA" id="ARBA00023157"/>
    </source>
</evidence>
<proteinExistence type="predicted"/>
<evidence type="ECO:0000256" key="3">
    <source>
        <dbReference type="ARBA" id="ARBA00023319"/>
    </source>
</evidence>
<keyword evidence="4" id="KW-1133">Transmembrane helix</keyword>
<dbReference type="Pfam" id="PF07679">
    <property type="entry name" value="I-set"/>
    <property type="match status" value="1"/>
</dbReference>
<dbReference type="InterPro" id="IPR007110">
    <property type="entry name" value="Ig-like_dom"/>
</dbReference>
<dbReference type="Gene3D" id="2.60.40.10">
    <property type="entry name" value="Immunoglobulins"/>
    <property type="match status" value="4"/>
</dbReference>
<feature type="domain" description="Ig-like" evidence="5">
    <location>
        <begin position="401"/>
        <end position="485"/>
    </location>
</feature>
<dbReference type="PANTHER" id="PTHR44170">
    <property type="entry name" value="PROTEIN SIDEKICK"/>
    <property type="match status" value="1"/>
</dbReference>
<dbReference type="InterPro" id="IPR036179">
    <property type="entry name" value="Ig-like_dom_sf"/>
</dbReference>
<dbReference type="FunFam" id="2.60.40.10:FF:000032">
    <property type="entry name" value="palladin isoform X1"/>
    <property type="match status" value="1"/>
</dbReference>
<evidence type="ECO:0000256" key="4">
    <source>
        <dbReference type="SAM" id="Phobius"/>
    </source>
</evidence>
<protein>
    <submittedName>
        <fullName evidence="6">Neural cell adhesion molecule l1</fullName>
    </submittedName>
</protein>
<comment type="caution">
    <text evidence="6">The sequence shown here is derived from an EMBL/GenBank/DDBJ whole genome shotgun (WGS) entry which is preliminary data.</text>
</comment>